<protein>
    <recommendedName>
        <fullName evidence="4">Outer membrane protein beta-barrel domain-containing protein</fullName>
    </recommendedName>
</protein>
<evidence type="ECO:0008006" key="4">
    <source>
        <dbReference type="Google" id="ProtNLM"/>
    </source>
</evidence>
<keyword evidence="1" id="KW-0732">Signal</keyword>
<gene>
    <name evidence="2" type="ORF">EWM59_20075</name>
</gene>
<dbReference type="RefSeq" id="WP_130023040.1">
    <property type="nucleotide sequence ID" value="NZ_SEWF01000036.1"/>
</dbReference>
<organism evidence="2 3">
    <name type="scientific">Emticicia agri</name>
    <dbReference type="NCBI Taxonomy" id="2492393"/>
    <lineage>
        <taxon>Bacteria</taxon>
        <taxon>Pseudomonadati</taxon>
        <taxon>Bacteroidota</taxon>
        <taxon>Cytophagia</taxon>
        <taxon>Cytophagales</taxon>
        <taxon>Leadbetterellaceae</taxon>
        <taxon>Emticicia</taxon>
    </lineage>
</organism>
<name>A0A4Q5LVQ3_9BACT</name>
<accession>A0A4Q5LVQ3</accession>
<feature type="chain" id="PRO_5020556809" description="Outer membrane protein beta-barrel domain-containing protein" evidence="1">
    <location>
        <begin position="21"/>
        <end position="194"/>
    </location>
</feature>
<reference evidence="2 3" key="1">
    <citation type="submission" date="2019-02" db="EMBL/GenBank/DDBJ databases">
        <title>Bacterial novel species Emticicia sp. 17J42-9 isolated from soil.</title>
        <authorList>
            <person name="Jung H.-Y."/>
        </authorList>
    </citation>
    <scope>NUCLEOTIDE SEQUENCE [LARGE SCALE GENOMIC DNA]</scope>
    <source>
        <strain evidence="2 3">17J42-9</strain>
    </source>
</reference>
<dbReference type="EMBL" id="SEWF01000036">
    <property type="protein sequence ID" value="RYU93821.1"/>
    <property type="molecule type" value="Genomic_DNA"/>
</dbReference>
<feature type="signal peptide" evidence="1">
    <location>
        <begin position="1"/>
        <end position="20"/>
    </location>
</feature>
<proteinExistence type="predicted"/>
<sequence>MKKVLIFVCLYLSICLCSFAQNTTQRKLTLTAGYGLVTVPQMVEGLSDILGTAITGGTIRYDDATFSGALIAGIKFSTQNKWKYGVDVVYEKFTKKVYNNSSGQYLGDSEGKYWSIIPRVDYYWLNNPVFRLYSGIGAGASFASQKYENNSDSRVVFAFNVAPIGFELGNAIALFGETSFGYNGILNAGIRLRL</sequence>
<evidence type="ECO:0000256" key="1">
    <source>
        <dbReference type="SAM" id="SignalP"/>
    </source>
</evidence>
<dbReference type="OrthoDB" id="763581at2"/>
<comment type="caution">
    <text evidence="2">The sequence shown here is derived from an EMBL/GenBank/DDBJ whole genome shotgun (WGS) entry which is preliminary data.</text>
</comment>
<dbReference type="AlphaFoldDB" id="A0A4Q5LVQ3"/>
<dbReference type="Proteomes" id="UP000293162">
    <property type="component" value="Unassembled WGS sequence"/>
</dbReference>
<keyword evidence="3" id="KW-1185">Reference proteome</keyword>
<evidence type="ECO:0000313" key="3">
    <source>
        <dbReference type="Proteomes" id="UP000293162"/>
    </source>
</evidence>
<evidence type="ECO:0000313" key="2">
    <source>
        <dbReference type="EMBL" id="RYU93821.1"/>
    </source>
</evidence>